<accession>A0A7Z0CIP3</accession>
<gene>
    <name evidence="2" type="ORF">BKA03_002915</name>
</gene>
<sequence length="429" mass="43573">MNGDLGNLLAGEMGEAEARFGHDDFAEAYGRRIAGRVRRRRTVRAVGVGGGTMLTAGALVVGATHMPWGVLGAAPGAGGTDCVTPSPSDGSFTYEVTVRAGNTPTDTVSLLDNATGAAILTAALQPDGSYVFTDAEGNPLKATLETSGSYRVTVSQAPTADAQWGTAPSGGAEIVVEGISTSDFANPSGATPTPSDDCYTPSPAPSGVPSLSTEIFHVTDPSLAAKPEDVTSPFQCGFTFPTESSKTDGLWIDGAQRMTGTDAAAAIRASFTSDPSQAPGVGNLTGLVPVVTVHFANTITDSGLAVAFGTTEPSMVRIPTAPTDSATDWVASEGATYVGVVDGRVVATGTVPPDGSTTNAPPIYADWGGFPEAGARIYLLDETAALKSCDANPVDSSRIDLYAVAGSIVEHPDGTVVGPTYAWIPVGKP</sequence>
<protein>
    <submittedName>
        <fullName evidence="2">Uncharacterized protein</fullName>
    </submittedName>
</protein>
<dbReference type="AlphaFoldDB" id="A0A7Z0CIP3"/>
<dbReference type="Proteomes" id="UP000547973">
    <property type="component" value="Unassembled WGS sequence"/>
</dbReference>
<evidence type="ECO:0000313" key="2">
    <source>
        <dbReference type="EMBL" id="NYI42796.1"/>
    </source>
</evidence>
<evidence type="ECO:0000256" key="1">
    <source>
        <dbReference type="SAM" id="MobiDB-lite"/>
    </source>
</evidence>
<proteinExistence type="predicted"/>
<feature type="compositionally biased region" description="Polar residues" evidence="1">
    <location>
        <begin position="182"/>
        <end position="194"/>
    </location>
</feature>
<feature type="region of interest" description="Disordered" evidence="1">
    <location>
        <begin position="182"/>
        <end position="212"/>
    </location>
</feature>
<dbReference type="EMBL" id="JACBZO010000001">
    <property type="protein sequence ID" value="NYI42796.1"/>
    <property type="molecule type" value="Genomic_DNA"/>
</dbReference>
<name>A0A7Z0CIP3_9MICO</name>
<dbReference type="RefSeq" id="WP_062075229.1">
    <property type="nucleotide sequence ID" value="NZ_BBRC01000006.1"/>
</dbReference>
<organism evidence="2 3">
    <name type="scientific">Demequina lutea</name>
    <dbReference type="NCBI Taxonomy" id="431489"/>
    <lineage>
        <taxon>Bacteria</taxon>
        <taxon>Bacillati</taxon>
        <taxon>Actinomycetota</taxon>
        <taxon>Actinomycetes</taxon>
        <taxon>Micrococcales</taxon>
        <taxon>Demequinaceae</taxon>
        <taxon>Demequina</taxon>
    </lineage>
</organism>
<reference evidence="2 3" key="1">
    <citation type="submission" date="2020-07" db="EMBL/GenBank/DDBJ databases">
        <title>Sequencing the genomes of 1000 actinobacteria strains.</title>
        <authorList>
            <person name="Klenk H.-P."/>
        </authorList>
    </citation>
    <scope>NUCLEOTIDE SEQUENCE [LARGE SCALE GENOMIC DNA]</scope>
    <source>
        <strain evidence="2 3">DSM 19970</strain>
    </source>
</reference>
<evidence type="ECO:0000313" key="3">
    <source>
        <dbReference type="Proteomes" id="UP000547973"/>
    </source>
</evidence>
<keyword evidence="3" id="KW-1185">Reference proteome</keyword>
<comment type="caution">
    <text evidence="2">The sequence shown here is derived from an EMBL/GenBank/DDBJ whole genome shotgun (WGS) entry which is preliminary data.</text>
</comment>